<sequence length="154" mass="17558">MAVVKSFRKWPLENFTRQIHALIPDPQLWLPDSMATACNNGIEATLEVGLQWCKLHDWKSEQLNFTHWRAAKGTFFLWYSAAKSYLTAINVSAKNEGRDGKATSIGRYFLYSFSIGPLWQSNRSDCNCKLFLMVKSDGYSTASCGIRLARFSLF</sequence>
<protein>
    <submittedName>
        <fullName evidence="1">Uncharacterized protein</fullName>
    </submittedName>
</protein>
<gene>
    <name evidence="1" type="ORF">M514_18836</name>
</gene>
<reference evidence="1" key="1">
    <citation type="journal article" date="2014" name="Nat. Genet.">
        <title>Genome and transcriptome of the porcine whipworm Trichuris suis.</title>
        <authorList>
            <person name="Jex A.R."/>
            <person name="Nejsum P."/>
            <person name="Schwarz E.M."/>
            <person name="Hu L."/>
            <person name="Young N.D."/>
            <person name="Hall R.S."/>
            <person name="Korhonen P.K."/>
            <person name="Liao S."/>
            <person name="Thamsborg S."/>
            <person name="Xia J."/>
            <person name="Xu P."/>
            <person name="Wang S."/>
            <person name="Scheerlinck J.P."/>
            <person name="Hofmann A."/>
            <person name="Sternberg P.W."/>
            <person name="Wang J."/>
            <person name="Gasser R.B."/>
        </authorList>
    </citation>
    <scope>NUCLEOTIDE SEQUENCE [LARGE SCALE GENOMIC DNA]</scope>
    <source>
        <strain evidence="1">DCEP-RM93F</strain>
    </source>
</reference>
<dbReference type="AlphaFoldDB" id="A0A085NHT6"/>
<dbReference type="EMBL" id="KL367499">
    <property type="protein sequence ID" value="KFD69032.1"/>
    <property type="molecule type" value="Genomic_DNA"/>
</dbReference>
<dbReference type="Proteomes" id="UP000030758">
    <property type="component" value="Unassembled WGS sequence"/>
</dbReference>
<proteinExistence type="predicted"/>
<evidence type="ECO:0000313" key="1">
    <source>
        <dbReference type="EMBL" id="KFD69032.1"/>
    </source>
</evidence>
<name>A0A085NHT6_9BILA</name>
<accession>A0A085NHT6</accession>
<organism evidence="1">
    <name type="scientific">Trichuris suis</name>
    <name type="common">pig whipworm</name>
    <dbReference type="NCBI Taxonomy" id="68888"/>
    <lineage>
        <taxon>Eukaryota</taxon>
        <taxon>Metazoa</taxon>
        <taxon>Ecdysozoa</taxon>
        <taxon>Nematoda</taxon>
        <taxon>Enoplea</taxon>
        <taxon>Dorylaimia</taxon>
        <taxon>Trichinellida</taxon>
        <taxon>Trichuridae</taxon>
        <taxon>Trichuris</taxon>
    </lineage>
</organism>